<protein>
    <submittedName>
        <fullName evidence="1">Uncharacterized protein</fullName>
    </submittedName>
</protein>
<sequence>MYVHIVHIDTHLNGGSHVSLNARISAPHGRKMAVSFCTAAGAAVIAASFSLGTAPVAGADVSDADAVSSLVGALDPSALSAASLAEAALPAATETVPVANAISYLIDALDPAQFTATGAPAGVFGLVGYYLDFYLFGPTSIDPAVDAFLEPYVVDLVNSLGSTAASAATAGVDPVSELVGAFDPGAFGAFDSVVDGLLGSATLF</sequence>
<dbReference type="EMBL" id="AP022569">
    <property type="protein sequence ID" value="BBX44933.1"/>
    <property type="molecule type" value="Genomic_DNA"/>
</dbReference>
<accession>A0A7I7KSM0</accession>
<organism evidence="1 2">
    <name type="scientific">Mycobacterium cookii</name>
    <dbReference type="NCBI Taxonomy" id="1775"/>
    <lineage>
        <taxon>Bacteria</taxon>
        <taxon>Bacillati</taxon>
        <taxon>Actinomycetota</taxon>
        <taxon>Actinomycetes</taxon>
        <taxon>Mycobacteriales</taxon>
        <taxon>Mycobacteriaceae</taxon>
        <taxon>Mycobacterium</taxon>
    </lineage>
</organism>
<reference evidence="1 2" key="1">
    <citation type="journal article" date="2019" name="Emerg. Microbes Infect.">
        <title>Comprehensive subspecies identification of 175 nontuberculous mycobacteria species based on 7547 genomic profiles.</title>
        <authorList>
            <person name="Matsumoto Y."/>
            <person name="Kinjo T."/>
            <person name="Motooka D."/>
            <person name="Nabeya D."/>
            <person name="Jung N."/>
            <person name="Uechi K."/>
            <person name="Horii T."/>
            <person name="Iida T."/>
            <person name="Fujita J."/>
            <person name="Nakamura S."/>
        </authorList>
    </citation>
    <scope>NUCLEOTIDE SEQUENCE [LARGE SCALE GENOMIC DNA]</scope>
    <source>
        <strain evidence="1 2">JCM 12404</strain>
    </source>
</reference>
<proteinExistence type="predicted"/>
<dbReference type="AlphaFoldDB" id="A0A7I7KSM0"/>
<dbReference type="KEGG" id="mcoo:MCOO_09480"/>
<gene>
    <name evidence="1" type="ORF">MCOO_09480</name>
</gene>
<keyword evidence="2" id="KW-1185">Reference proteome</keyword>
<evidence type="ECO:0000313" key="2">
    <source>
        <dbReference type="Proteomes" id="UP000465866"/>
    </source>
</evidence>
<dbReference type="Proteomes" id="UP000465866">
    <property type="component" value="Chromosome"/>
</dbReference>
<evidence type="ECO:0000313" key="1">
    <source>
        <dbReference type="EMBL" id="BBX44933.1"/>
    </source>
</evidence>
<name>A0A7I7KSM0_9MYCO</name>